<sequence>MLLYGDEATAIERFANAPDPENRIPTEQEQTILGRPGRESRSPTTPGARNVVPHVILELSAVTLAPSQAAAVQKEADPVNKSVVPLTKLRSGGDLPPSWIGGTILARRPQSPEIVFIGRAIDTLRYEGVEEEWFQHLPAHFGNTLALDLSIKALVAACAYKRSTPNVTSGDCYQALALALNAVQANIKQSRGEANDDMLASTALLARFEGEVKRNYVPTRLHVEGLATILSARPATYPVTQLARDILDFHAGESAIMACIQDTSSPFENVARAYYTNDRLGCSDSDRAQLKSLSNEVFIRLPRLVRLVRSLRLQMPLQHKVLLSALKLSENLLELQDPQAEEMLLRNVKLHTSSDSYADSLSRQSLQFACYKDFEALANYWQSRLSLLRIKWRLHGLYNELGGVFQPSLGPIIDEMLRLAKNILMCSEYAATLLLNKHFRLFAHAMVIVWGVTMNVPEAFGHDQARNGRNILSSLLLQRVNRALKAKPAFTAEDINIAAEIFVGGPLSGRFAELFGL</sequence>
<keyword evidence="3" id="KW-1185">Reference proteome</keyword>
<gene>
    <name evidence="2" type="ORF">N0V89_002928</name>
</gene>
<dbReference type="EMBL" id="JAPEUX010000002">
    <property type="protein sequence ID" value="KAJ4358346.1"/>
    <property type="molecule type" value="Genomic_DNA"/>
</dbReference>
<dbReference type="GeneID" id="80906458"/>
<accession>A0A9W8XTF7</accession>
<evidence type="ECO:0000313" key="2">
    <source>
        <dbReference type="EMBL" id="KAJ4358346.1"/>
    </source>
</evidence>
<dbReference type="AlphaFoldDB" id="A0A9W8XTF7"/>
<evidence type="ECO:0000313" key="3">
    <source>
        <dbReference type="Proteomes" id="UP001140513"/>
    </source>
</evidence>
<dbReference type="Proteomes" id="UP001140513">
    <property type="component" value="Unassembled WGS sequence"/>
</dbReference>
<dbReference type="OrthoDB" id="3627830at2759"/>
<comment type="caution">
    <text evidence="2">The sequence shown here is derived from an EMBL/GenBank/DDBJ whole genome shotgun (WGS) entry which is preliminary data.</text>
</comment>
<protein>
    <submittedName>
        <fullName evidence="2">Uncharacterized protein</fullName>
    </submittedName>
</protein>
<dbReference type="RefSeq" id="XP_056075205.1">
    <property type="nucleotide sequence ID" value="XM_056211732.1"/>
</dbReference>
<organism evidence="2 3">
    <name type="scientific">Didymosphaeria variabile</name>
    <dbReference type="NCBI Taxonomy" id="1932322"/>
    <lineage>
        <taxon>Eukaryota</taxon>
        <taxon>Fungi</taxon>
        <taxon>Dikarya</taxon>
        <taxon>Ascomycota</taxon>
        <taxon>Pezizomycotina</taxon>
        <taxon>Dothideomycetes</taxon>
        <taxon>Pleosporomycetidae</taxon>
        <taxon>Pleosporales</taxon>
        <taxon>Massarineae</taxon>
        <taxon>Didymosphaeriaceae</taxon>
        <taxon>Didymosphaeria</taxon>
    </lineage>
</organism>
<name>A0A9W8XTF7_9PLEO</name>
<reference evidence="2" key="1">
    <citation type="submission" date="2022-10" db="EMBL/GenBank/DDBJ databases">
        <title>Tapping the CABI collections for fungal endophytes: first genome assemblies for Collariella, Neodidymelliopsis, Ascochyta clinopodiicola, Didymella pomorum, Didymosphaeria variabile, Neocosmospora piperis and Neocucurbitaria cava.</title>
        <authorList>
            <person name="Hill R."/>
        </authorList>
    </citation>
    <scope>NUCLEOTIDE SEQUENCE</scope>
    <source>
        <strain evidence="2">IMI 356815</strain>
    </source>
</reference>
<feature type="region of interest" description="Disordered" evidence="1">
    <location>
        <begin position="15"/>
        <end position="48"/>
    </location>
</feature>
<proteinExistence type="predicted"/>
<evidence type="ECO:0000256" key="1">
    <source>
        <dbReference type="SAM" id="MobiDB-lite"/>
    </source>
</evidence>